<evidence type="ECO:0000256" key="1">
    <source>
        <dbReference type="SAM" id="MobiDB-lite"/>
    </source>
</evidence>
<name>A0AAD4XUS9_9MAGN</name>
<reference evidence="2" key="1">
    <citation type="submission" date="2022-04" db="EMBL/GenBank/DDBJ databases">
        <title>A functionally conserved STORR gene fusion in Papaver species that diverged 16.8 million years ago.</title>
        <authorList>
            <person name="Catania T."/>
        </authorList>
    </citation>
    <scope>NUCLEOTIDE SEQUENCE</scope>
    <source>
        <strain evidence="2">S-188037</strain>
    </source>
</reference>
<sequence>MIENLDSLHSDLFDEKALEVFKSKFSLPEDKKPSWVTRGSYKGFKEQMKNLKFERPSDTKKSKFRDDQYEFRHKDFTKQNPSTSSIVLKRKTGKNSQKTPSAKSNDSLSSSSTLPEHPIPDSSAGQAASGELESGNDRTKLEFLEGFHAYLCGEEQEGVSVEKGFLFQLPAFEKFMSLIRLPPGHEKPKWLTISDERQFFDLMRDYQAAYELKLC</sequence>
<accession>A0AAD4XUS9</accession>
<dbReference type="AlphaFoldDB" id="A0AAD4XUS9"/>
<feature type="region of interest" description="Disordered" evidence="1">
    <location>
        <begin position="46"/>
        <end position="65"/>
    </location>
</feature>
<organism evidence="2 3">
    <name type="scientific">Papaver atlanticum</name>
    <dbReference type="NCBI Taxonomy" id="357466"/>
    <lineage>
        <taxon>Eukaryota</taxon>
        <taxon>Viridiplantae</taxon>
        <taxon>Streptophyta</taxon>
        <taxon>Embryophyta</taxon>
        <taxon>Tracheophyta</taxon>
        <taxon>Spermatophyta</taxon>
        <taxon>Magnoliopsida</taxon>
        <taxon>Ranunculales</taxon>
        <taxon>Papaveraceae</taxon>
        <taxon>Papaveroideae</taxon>
        <taxon>Papaver</taxon>
    </lineage>
</organism>
<keyword evidence="3" id="KW-1185">Reference proteome</keyword>
<evidence type="ECO:0000313" key="2">
    <source>
        <dbReference type="EMBL" id="KAI3951003.1"/>
    </source>
</evidence>
<feature type="compositionally biased region" description="Low complexity" evidence="1">
    <location>
        <begin position="101"/>
        <end position="112"/>
    </location>
</feature>
<comment type="caution">
    <text evidence="2">The sequence shown here is derived from an EMBL/GenBank/DDBJ whole genome shotgun (WGS) entry which is preliminary data.</text>
</comment>
<proteinExistence type="predicted"/>
<protein>
    <submittedName>
        <fullName evidence="2">Uncharacterized protein</fullName>
    </submittedName>
</protein>
<evidence type="ECO:0000313" key="3">
    <source>
        <dbReference type="Proteomes" id="UP001202328"/>
    </source>
</evidence>
<dbReference type="EMBL" id="JAJJMB010002585">
    <property type="protein sequence ID" value="KAI3951003.1"/>
    <property type="molecule type" value="Genomic_DNA"/>
</dbReference>
<gene>
    <name evidence="2" type="ORF">MKW98_026457</name>
</gene>
<dbReference type="Proteomes" id="UP001202328">
    <property type="component" value="Unassembled WGS sequence"/>
</dbReference>
<feature type="region of interest" description="Disordered" evidence="1">
    <location>
        <begin position="80"/>
        <end position="135"/>
    </location>
</feature>